<proteinExistence type="inferred from homology"/>
<evidence type="ECO:0000256" key="5">
    <source>
        <dbReference type="ARBA" id="ARBA00022729"/>
    </source>
</evidence>
<evidence type="ECO:0000256" key="9">
    <source>
        <dbReference type="RuleBase" id="RU361240"/>
    </source>
</evidence>
<dbReference type="EMBL" id="JAACJK010000012">
    <property type="protein sequence ID" value="KAF5338582.1"/>
    <property type="molecule type" value="Genomic_DNA"/>
</dbReference>
<keyword evidence="10" id="KW-0472">Membrane</keyword>
<dbReference type="PANTHER" id="PTHR12147:SF56">
    <property type="entry name" value="AMINOPEPTIDASE YDR415C-RELATED"/>
    <property type="match status" value="1"/>
</dbReference>
<name>A0A8H5CB46_9AGAR</name>
<evidence type="ECO:0000256" key="2">
    <source>
        <dbReference type="ARBA" id="ARBA00022438"/>
    </source>
</evidence>
<dbReference type="OrthoDB" id="2214at2759"/>
<gene>
    <name evidence="12" type="ORF">D9611_012761</name>
</gene>
<sequence>MIMLVAIPCCLAFSLYHGIKALVSTYIVSFPDLGLQGIQFKDSPLFPSRAPFSPHRLLLSPSATSSTFLTLPTHYRPTRHLNNIKMMKSLLSTLLLLCTLVSVNAVPVVPLSSTDIKAKSAQGLRLLTLAEGVAPVWKTESQVLDLIRGGKKFFDVTETYEVEKKIASARASGDVSIQQTYAAPSHQTAVKAILATMTSANMQTYLTTLTAFNNRYYKSATGASASTWIANTAKDIATKYGRTDVEVSLFAHSFVQSSIIVRIPGTNTANPRVLLGAHMDSINLSNPTSGRAPGADDDGTGTVNLLEAYRALLQGNFRPTSTVEFQFYAAEEAGLLGSQAIATKYKNDGVAVRGHYQLDMTGYFKPGTKEVMALAPDYIDSSLNEFTKQLITAYASIPWGTDLACGYACSDHASFNKVGYPTTYPFEAVTGNDNQLIHSASDTTSVSGFSWSHSLEFAKVAAAFAYELGI</sequence>
<dbReference type="InterPro" id="IPR007484">
    <property type="entry name" value="Peptidase_M28"/>
</dbReference>
<reference evidence="12 13" key="1">
    <citation type="journal article" date="2020" name="ISME J.">
        <title>Uncovering the hidden diversity of litter-decomposition mechanisms in mushroom-forming fungi.</title>
        <authorList>
            <person name="Floudas D."/>
            <person name="Bentzer J."/>
            <person name="Ahren D."/>
            <person name="Johansson T."/>
            <person name="Persson P."/>
            <person name="Tunlid A."/>
        </authorList>
    </citation>
    <scope>NUCLEOTIDE SEQUENCE [LARGE SCALE GENOMIC DNA]</scope>
    <source>
        <strain evidence="12 13">CBS 175.51</strain>
    </source>
</reference>
<evidence type="ECO:0000259" key="11">
    <source>
        <dbReference type="Pfam" id="PF04389"/>
    </source>
</evidence>
<comment type="caution">
    <text evidence="12">The sequence shown here is derived from an EMBL/GenBank/DDBJ whole genome shotgun (WGS) entry which is preliminary data.</text>
</comment>
<dbReference type="GO" id="GO:0004177">
    <property type="term" value="F:aminopeptidase activity"/>
    <property type="evidence" value="ECO:0007669"/>
    <property type="project" value="UniProtKB-KW"/>
</dbReference>
<keyword evidence="7 9" id="KW-0862">Zinc</keyword>
<keyword evidence="10" id="KW-1133">Transmembrane helix</keyword>
<dbReference type="Proteomes" id="UP000541558">
    <property type="component" value="Unassembled WGS sequence"/>
</dbReference>
<evidence type="ECO:0000256" key="1">
    <source>
        <dbReference type="ARBA" id="ARBA00001947"/>
    </source>
</evidence>
<keyword evidence="5 9" id="KW-0732">Signal</keyword>
<evidence type="ECO:0000256" key="3">
    <source>
        <dbReference type="ARBA" id="ARBA00022670"/>
    </source>
</evidence>
<feature type="transmembrane region" description="Helical" evidence="10">
    <location>
        <begin position="87"/>
        <end position="109"/>
    </location>
</feature>
<protein>
    <recommendedName>
        <fullName evidence="9">Peptide hydrolase</fullName>
        <ecNumber evidence="9">3.4.-.-</ecNumber>
    </recommendedName>
</protein>
<dbReference type="CDD" id="cd03879">
    <property type="entry name" value="M28_AAP"/>
    <property type="match status" value="1"/>
</dbReference>
<comment type="cofactor">
    <cofactor evidence="1">
        <name>Zn(2+)</name>
        <dbReference type="ChEBI" id="CHEBI:29105"/>
    </cofactor>
</comment>
<evidence type="ECO:0000256" key="10">
    <source>
        <dbReference type="SAM" id="Phobius"/>
    </source>
</evidence>
<comment type="similarity">
    <text evidence="8">Belongs to the peptidase M28 family. M28E subfamily.</text>
</comment>
<accession>A0A8H5CB46</accession>
<feature type="domain" description="Peptidase M28" evidence="11">
    <location>
        <begin position="259"/>
        <end position="464"/>
    </location>
</feature>
<feature type="signal peptide" evidence="9">
    <location>
        <begin position="1"/>
        <end position="21"/>
    </location>
</feature>
<dbReference type="AlphaFoldDB" id="A0A8H5CB46"/>
<keyword evidence="4 9" id="KW-0479">Metal-binding</keyword>
<evidence type="ECO:0000256" key="4">
    <source>
        <dbReference type="ARBA" id="ARBA00022723"/>
    </source>
</evidence>
<evidence type="ECO:0000256" key="6">
    <source>
        <dbReference type="ARBA" id="ARBA00022801"/>
    </source>
</evidence>
<feature type="chain" id="PRO_5034543124" description="Peptide hydrolase" evidence="9">
    <location>
        <begin position="22"/>
        <end position="470"/>
    </location>
</feature>
<evidence type="ECO:0000256" key="8">
    <source>
        <dbReference type="ARBA" id="ARBA00043962"/>
    </source>
</evidence>
<dbReference type="PANTHER" id="PTHR12147">
    <property type="entry name" value="METALLOPEPTIDASE M28 FAMILY MEMBER"/>
    <property type="match status" value="1"/>
</dbReference>
<dbReference type="InterPro" id="IPR045175">
    <property type="entry name" value="M28_fam"/>
</dbReference>
<dbReference type="SUPFAM" id="SSF53187">
    <property type="entry name" value="Zn-dependent exopeptidases"/>
    <property type="match status" value="1"/>
</dbReference>
<keyword evidence="2" id="KW-0031">Aminopeptidase</keyword>
<dbReference type="Pfam" id="PF04389">
    <property type="entry name" value="Peptidase_M28"/>
    <property type="match status" value="1"/>
</dbReference>
<dbReference type="GO" id="GO:0008235">
    <property type="term" value="F:metalloexopeptidase activity"/>
    <property type="evidence" value="ECO:0007669"/>
    <property type="project" value="InterPro"/>
</dbReference>
<dbReference type="EC" id="3.4.-.-" evidence="9"/>
<evidence type="ECO:0000313" key="12">
    <source>
        <dbReference type="EMBL" id="KAF5338582.1"/>
    </source>
</evidence>
<evidence type="ECO:0000256" key="7">
    <source>
        <dbReference type="ARBA" id="ARBA00022833"/>
    </source>
</evidence>
<organism evidence="12 13">
    <name type="scientific">Ephemerocybe angulata</name>
    <dbReference type="NCBI Taxonomy" id="980116"/>
    <lineage>
        <taxon>Eukaryota</taxon>
        <taxon>Fungi</taxon>
        <taxon>Dikarya</taxon>
        <taxon>Basidiomycota</taxon>
        <taxon>Agaricomycotina</taxon>
        <taxon>Agaricomycetes</taxon>
        <taxon>Agaricomycetidae</taxon>
        <taxon>Agaricales</taxon>
        <taxon>Agaricineae</taxon>
        <taxon>Psathyrellaceae</taxon>
        <taxon>Ephemerocybe</taxon>
    </lineage>
</organism>
<keyword evidence="13" id="KW-1185">Reference proteome</keyword>
<evidence type="ECO:0000313" key="13">
    <source>
        <dbReference type="Proteomes" id="UP000541558"/>
    </source>
</evidence>
<keyword evidence="3 9" id="KW-0645">Protease</keyword>
<dbReference type="GO" id="GO:0006508">
    <property type="term" value="P:proteolysis"/>
    <property type="evidence" value="ECO:0007669"/>
    <property type="project" value="UniProtKB-KW"/>
</dbReference>
<dbReference type="GO" id="GO:0046872">
    <property type="term" value="F:metal ion binding"/>
    <property type="evidence" value="ECO:0007669"/>
    <property type="project" value="UniProtKB-KW"/>
</dbReference>
<keyword evidence="10" id="KW-0812">Transmembrane</keyword>
<dbReference type="Gene3D" id="3.40.630.10">
    <property type="entry name" value="Zn peptidases"/>
    <property type="match status" value="1"/>
</dbReference>
<keyword evidence="6 9" id="KW-0378">Hydrolase</keyword>